<dbReference type="SUPFAM" id="SSF49482">
    <property type="entry name" value="Aromatic compound dioxygenase"/>
    <property type="match status" value="1"/>
</dbReference>
<dbReference type="GO" id="GO:0009712">
    <property type="term" value="P:catechol-containing compound metabolic process"/>
    <property type="evidence" value="ECO:0007669"/>
    <property type="project" value="InterPro"/>
</dbReference>
<evidence type="ECO:0000256" key="3">
    <source>
        <dbReference type="ARBA" id="ARBA00022723"/>
    </source>
</evidence>
<dbReference type="InterPro" id="IPR007535">
    <property type="entry name" value="Catechol_dOase_N"/>
</dbReference>
<dbReference type="Gene3D" id="2.60.130.10">
    <property type="entry name" value="Aromatic compound dioxygenase"/>
    <property type="match status" value="1"/>
</dbReference>
<dbReference type="OrthoDB" id="5238185at2759"/>
<sequence length="330" mass="36434">MDPSQVKIPPMKDLTPDNITPNTIIVNSQGPDKRLQYLLERLVTHLHDFARETRLTTEEWMAGILFLTAVGQICSDTRQEFILLSDTLGLSTLVENINHPKPSNATEGTVLGPFHTEDAAEFSHGDSICSDGKGEMCLVRCTLKDTSGRPISGASVDIWETDETGRYDTQYADRGHPDCRGILKTDSNGEFWFKAVRPVPYPIPHDGPVGKLLERLHRHPYRPSHMHFLITAEGYDTLVTSLYIRGDAYETSDAVFGVKSSLVIDMGKVGDAAVAEKYSVKADDWAINYDFVLVTEKEAVELKNKNALEALKALGSTATIVNGLPMADVD</sequence>
<dbReference type="InterPro" id="IPR015889">
    <property type="entry name" value="Intradiol_dOase_core"/>
</dbReference>
<dbReference type="AlphaFoldDB" id="A0A5J5F4G3"/>
<dbReference type="EMBL" id="VXIS01000043">
    <property type="protein sequence ID" value="KAA8910689.1"/>
    <property type="molecule type" value="Genomic_DNA"/>
</dbReference>
<accession>A0A5J5F4G3</accession>
<evidence type="ECO:0000313" key="9">
    <source>
        <dbReference type="EMBL" id="KAA8910689.1"/>
    </source>
</evidence>
<dbReference type="GO" id="GO:0018576">
    <property type="term" value="F:catechol 1,2-dioxygenase activity"/>
    <property type="evidence" value="ECO:0007669"/>
    <property type="project" value="InterPro"/>
</dbReference>
<keyword evidence="6" id="KW-0408">Iron</keyword>
<dbReference type="InParanoid" id="A0A5J5F4G3"/>
<feature type="domain" description="Intradiol ring-cleavage dioxygenases" evidence="7">
    <location>
        <begin position="114"/>
        <end position="293"/>
    </location>
</feature>
<dbReference type="Pfam" id="PF00775">
    <property type="entry name" value="Dioxygenase_C"/>
    <property type="match status" value="1"/>
</dbReference>
<reference evidence="9 10" key="1">
    <citation type="submission" date="2019-09" db="EMBL/GenBank/DDBJ databases">
        <title>Draft genome of the ectomycorrhizal ascomycete Sphaerosporella brunnea.</title>
        <authorList>
            <consortium name="DOE Joint Genome Institute"/>
            <person name="Benucci G.M."/>
            <person name="Marozzi G."/>
            <person name="Antonielli L."/>
            <person name="Sanchez S."/>
            <person name="Marco P."/>
            <person name="Wang X."/>
            <person name="Falini L.B."/>
            <person name="Barry K."/>
            <person name="Haridas S."/>
            <person name="Lipzen A."/>
            <person name="Labutti K."/>
            <person name="Grigoriev I.V."/>
            <person name="Murat C."/>
            <person name="Martin F."/>
            <person name="Albertini E."/>
            <person name="Donnini D."/>
            <person name="Bonito G."/>
        </authorList>
    </citation>
    <scope>NUCLEOTIDE SEQUENCE [LARGE SCALE GENOMIC DNA]</scope>
    <source>
        <strain evidence="9 10">Sb_GMNB300</strain>
    </source>
</reference>
<dbReference type="Pfam" id="PF04444">
    <property type="entry name" value="Dioxygenase_N"/>
    <property type="match status" value="1"/>
</dbReference>
<evidence type="ECO:0000313" key="10">
    <source>
        <dbReference type="Proteomes" id="UP000326924"/>
    </source>
</evidence>
<evidence type="ECO:0000256" key="6">
    <source>
        <dbReference type="ARBA" id="ARBA00023004"/>
    </source>
</evidence>
<comment type="similarity">
    <text evidence="2">Belongs to the intradiol ring-cleavage dioxygenase family.</text>
</comment>
<comment type="caution">
    <text evidence="9">The sequence shown here is derived from an EMBL/GenBank/DDBJ whole genome shotgun (WGS) entry which is preliminary data.</text>
</comment>
<evidence type="ECO:0000256" key="1">
    <source>
        <dbReference type="ARBA" id="ARBA00001965"/>
    </source>
</evidence>
<evidence type="ECO:0000256" key="4">
    <source>
        <dbReference type="ARBA" id="ARBA00022964"/>
    </source>
</evidence>
<comment type="cofactor">
    <cofactor evidence="1">
        <name>Fe(3+)</name>
        <dbReference type="ChEBI" id="CHEBI:29034"/>
    </cofactor>
</comment>
<evidence type="ECO:0000259" key="8">
    <source>
        <dbReference type="Pfam" id="PF04444"/>
    </source>
</evidence>
<dbReference type="InterPro" id="IPR000627">
    <property type="entry name" value="Intradiol_dOase_C"/>
</dbReference>
<keyword evidence="5" id="KW-0560">Oxidoreductase</keyword>
<evidence type="ECO:0000256" key="2">
    <source>
        <dbReference type="ARBA" id="ARBA00007825"/>
    </source>
</evidence>
<dbReference type="PANTHER" id="PTHR33711">
    <property type="entry name" value="DIOXYGENASE, PUTATIVE (AFU_ORTHOLOGUE AFUA_2G02910)-RELATED"/>
    <property type="match status" value="1"/>
</dbReference>
<proteinExistence type="inferred from homology"/>
<dbReference type="Proteomes" id="UP000326924">
    <property type="component" value="Unassembled WGS sequence"/>
</dbReference>
<name>A0A5J5F4G3_9PEZI</name>
<dbReference type="InterPro" id="IPR039390">
    <property type="entry name" value="1_2-HQD/HQD"/>
</dbReference>
<protein>
    <submittedName>
        <fullName evidence="9">Intradiol ring-cleavage dioxygenase</fullName>
    </submittedName>
</protein>
<keyword evidence="4 9" id="KW-0223">Dioxygenase</keyword>
<organism evidence="9 10">
    <name type="scientific">Sphaerosporella brunnea</name>
    <dbReference type="NCBI Taxonomy" id="1250544"/>
    <lineage>
        <taxon>Eukaryota</taxon>
        <taxon>Fungi</taxon>
        <taxon>Dikarya</taxon>
        <taxon>Ascomycota</taxon>
        <taxon>Pezizomycotina</taxon>
        <taxon>Pezizomycetes</taxon>
        <taxon>Pezizales</taxon>
        <taxon>Pyronemataceae</taxon>
        <taxon>Sphaerosporella</taxon>
    </lineage>
</organism>
<keyword evidence="10" id="KW-1185">Reference proteome</keyword>
<keyword evidence="3" id="KW-0479">Metal-binding</keyword>
<evidence type="ECO:0000259" key="7">
    <source>
        <dbReference type="Pfam" id="PF00775"/>
    </source>
</evidence>
<dbReference type="InterPro" id="IPR050770">
    <property type="entry name" value="Intradiol_RC_Dioxygenase"/>
</dbReference>
<gene>
    <name evidence="9" type="ORF">FN846DRAFT_516207</name>
</gene>
<dbReference type="CDD" id="cd03461">
    <property type="entry name" value="1_2-HQD"/>
    <property type="match status" value="1"/>
</dbReference>
<dbReference type="GO" id="GO:0008199">
    <property type="term" value="F:ferric iron binding"/>
    <property type="evidence" value="ECO:0007669"/>
    <property type="project" value="InterPro"/>
</dbReference>
<dbReference type="PANTHER" id="PTHR33711:SF7">
    <property type="entry name" value="INTRADIOL RING-CLEAVAGE DIOXYGENASES DOMAIN-CONTAINING PROTEIN-RELATED"/>
    <property type="match status" value="1"/>
</dbReference>
<evidence type="ECO:0000256" key="5">
    <source>
        <dbReference type="ARBA" id="ARBA00023002"/>
    </source>
</evidence>
<feature type="domain" description="Catechol dioxygenase N-terminal" evidence="8">
    <location>
        <begin position="32"/>
        <end position="106"/>
    </location>
</feature>